<evidence type="ECO:0000256" key="1">
    <source>
        <dbReference type="SAM" id="MobiDB-lite"/>
    </source>
</evidence>
<comment type="caution">
    <text evidence="2">The sequence shown here is derived from an EMBL/GenBank/DDBJ whole genome shotgun (WGS) entry which is preliminary data.</text>
</comment>
<evidence type="ECO:0000313" key="2">
    <source>
        <dbReference type="EMBL" id="GMF10611.1"/>
    </source>
</evidence>
<dbReference type="Proteomes" id="UP001165083">
    <property type="component" value="Unassembled WGS sequence"/>
</dbReference>
<proteinExistence type="predicted"/>
<feature type="compositionally biased region" description="Basic and acidic residues" evidence="1">
    <location>
        <begin position="21"/>
        <end position="30"/>
    </location>
</feature>
<keyword evidence="3" id="KW-1185">Reference proteome</keyword>
<dbReference type="AlphaFoldDB" id="A0A9W6TAX3"/>
<feature type="region of interest" description="Disordered" evidence="1">
    <location>
        <begin position="1"/>
        <end position="52"/>
    </location>
</feature>
<dbReference type="EMBL" id="BSXW01000050">
    <property type="protein sequence ID" value="GMF10611.1"/>
    <property type="molecule type" value="Genomic_DNA"/>
</dbReference>
<name>A0A9W6TAX3_9STRA</name>
<reference evidence="2" key="1">
    <citation type="submission" date="2023-04" db="EMBL/GenBank/DDBJ databases">
        <title>Phytophthora lilii NBRC 32176.</title>
        <authorList>
            <person name="Ichikawa N."/>
            <person name="Sato H."/>
            <person name="Tonouchi N."/>
        </authorList>
    </citation>
    <scope>NUCLEOTIDE SEQUENCE</scope>
    <source>
        <strain evidence="2">NBRC 32176</strain>
    </source>
</reference>
<sequence>MKARKQANNCLGSLSLKMNKRQAERSKDPGPDASRIASMSQSPFMARQAERAHMTGLSPIEEMRLAQNELRAKAAARMPPATKPRRMSLHEQFTQTSLMKLVTMRDMIRKVKNRAKVAAVRPADGKINEFHDQRLERDMDELTPGG</sequence>
<evidence type="ECO:0000313" key="3">
    <source>
        <dbReference type="Proteomes" id="UP001165083"/>
    </source>
</evidence>
<protein>
    <submittedName>
        <fullName evidence="2">Unnamed protein product</fullName>
    </submittedName>
</protein>
<organism evidence="2 3">
    <name type="scientific">Phytophthora lilii</name>
    <dbReference type="NCBI Taxonomy" id="2077276"/>
    <lineage>
        <taxon>Eukaryota</taxon>
        <taxon>Sar</taxon>
        <taxon>Stramenopiles</taxon>
        <taxon>Oomycota</taxon>
        <taxon>Peronosporomycetes</taxon>
        <taxon>Peronosporales</taxon>
        <taxon>Peronosporaceae</taxon>
        <taxon>Phytophthora</taxon>
    </lineage>
</organism>
<feature type="region of interest" description="Disordered" evidence="1">
    <location>
        <begin position="73"/>
        <end position="92"/>
    </location>
</feature>
<feature type="compositionally biased region" description="Polar residues" evidence="1">
    <location>
        <begin position="1"/>
        <end position="12"/>
    </location>
</feature>
<dbReference type="OrthoDB" id="10489467at2759"/>
<accession>A0A9W6TAX3</accession>
<gene>
    <name evidence="2" type="ORF">Plil01_000139600</name>
</gene>